<dbReference type="Pfam" id="PF13041">
    <property type="entry name" value="PPR_2"/>
    <property type="match status" value="2"/>
</dbReference>
<evidence type="ECO:0000313" key="4">
    <source>
        <dbReference type="EMBL" id="GKU99639.1"/>
    </source>
</evidence>
<dbReference type="PANTHER" id="PTHR47926:SF363">
    <property type="entry name" value="PENTATRICOPEPTIDE REPEAT-CONTAINING PROTEIN"/>
    <property type="match status" value="1"/>
</dbReference>
<dbReference type="InterPro" id="IPR046960">
    <property type="entry name" value="PPR_At4g14850-like_plant"/>
</dbReference>
<feature type="repeat" description="PPR" evidence="3">
    <location>
        <begin position="146"/>
        <end position="180"/>
    </location>
</feature>
<dbReference type="InterPro" id="IPR046848">
    <property type="entry name" value="E_motif"/>
</dbReference>
<name>A0AAV5IL85_9ROSI</name>
<dbReference type="Gene3D" id="1.25.40.10">
    <property type="entry name" value="Tetratricopeptide repeat domain"/>
    <property type="match status" value="5"/>
</dbReference>
<sequence>MKMMKKQLLVLPGRVSLIDSLFFQLRFLSDKTRAPKFDGSLASMHTISSNHVFSLLGLCRNVGTLMKSHALLIVQGLGGDLLCDTKLVSLYGSFGNLEYARLLFDKMPERDFYSWKVMLRGYFLHDLHVEIIWFYNRMRMCVRDCDNVVFSIVLKACSQLGEIKEGRKVHCHMVKAGKPDSFLQAVLVDMYAKCGKIDCSHDAFTEILEKDVVSWTSLIAGYVQNDCAEEGLNLFNRMREAKVKSNEFTLGSLVTACAKLRACHQGKWVHGYLIKIGIGFNSYLVTALLDMYVKCGAITDAGSIFDELSSIDLVSWTAMIVGYTQSICPEKALKLFIDKKWIGILPNAVTLTSVLSACARLGNLDFGTLVHGLMVKLGLEEPMMINALVDMYCKCRNIEDARNLFVRVSDKDVVAWNSMISGYSQNGYVYEALELFHQMRLESFSPDAVTLASILSCCASLGALQVGSSVHAYSLKEGLMSSNVYVGTALLNFYAKCGDAQSARIIFDSMEEKTSVTWGAMIGGYGMQGDGFGSLELFHNMLKENLEPTEVIFTSVLSACSHTGMVGEGWGYFNSMCQDFGLVPTMKHYACMVDLLARAGRLEEALNFMDNMPIEPDVSSFGAFLHGCGLYSRFDLGELAIRRMLELHPDEACYYVLISNLYASDGRWSQVNQLRELMNQRQLNKFPACSIVEMDIHNDLSSTTVECLA</sequence>
<dbReference type="PROSITE" id="PS51375">
    <property type="entry name" value="PPR"/>
    <property type="match status" value="4"/>
</dbReference>
<proteinExistence type="inferred from homology"/>
<feature type="repeat" description="PPR" evidence="3">
    <location>
        <begin position="514"/>
        <end position="548"/>
    </location>
</feature>
<dbReference type="FunFam" id="1.25.40.10:FF:000073">
    <property type="entry name" value="Pentatricopeptide repeat-containing protein chloroplastic"/>
    <property type="match status" value="1"/>
</dbReference>
<evidence type="ECO:0000313" key="5">
    <source>
        <dbReference type="Proteomes" id="UP001054252"/>
    </source>
</evidence>
<feature type="repeat" description="PPR" evidence="3">
    <location>
        <begin position="412"/>
        <end position="446"/>
    </location>
</feature>
<keyword evidence="5" id="KW-1185">Reference proteome</keyword>
<dbReference type="InterPro" id="IPR002885">
    <property type="entry name" value="PPR_rpt"/>
</dbReference>
<feature type="repeat" description="PPR" evidence="3">
    <location>
        <begin position="211"/>
        <end position="245"/>
    </location>
</feature>
<evidence type="ECO:0000256" key="1">
    <source>
        <dbReference type="ARBA" id="ARBA00022737"/>
    </source>
</evidence>
<evidence type="ECO:0000256" key="2">
    <source>
        <dbReference type="ARBA" id="ARBA00061659"/>
    </source>
</evidence>
<evidence type="ECO:0000256" key="3">
    <source>
        <dbReference type="PROSITE-ProRule" id="PRU00708"/>
    </source>
</evidence>
<accession>A0AAV5IL85</accession>
<dbReference type="FunFam" id="1.25.40.10:FF:000309">
    <property type="entry name" value="Pentatricopeptide repeat-containing protein, chloroplastic"/>
    <property type="match status" value="1"/>
</dbReference>
<dbReference type="NCBIfam" id="TIGR00756">
    <property type="entry name" value="PPR"/>
    <property type="match status" value="4"/>
</dbReference>
<dbReference type="FunFam" id="1.25.40.10:FF:000555">
    <property type="entry name" value="Pentatricopeptide repeat-containing protein"/>
    <property type="match status" value="1"/>
</dbReference>
<dbReference type="Proteomes" id="UP001054252">
    <property type="component" value="Unassembled WGS sequence"/>
</dbReference>
<organism evidence="4 5">
    <name type="scientific">Rubroshorea leprosula</name>
    <dbReference type="NCBI Taxonomy" id="152421"/>
    <lineage>
        <taxon>Eukaryota</taxon>
        <taxon>Viridiplantae</taxon>
        <taxon>Streptophyta</taxon>
        <taxon>Embryophyta</taxon>
        <taxon>Tracheophyta</taxon>
        <taxon>Spermatophyta</taxon>
        <taxon>Magnoliopsida</taxon>
        <taxon>eudicotyledons</taxon>
        <taxon>Gunneridae</taxon>
        <taxon>Pentapetalae</taxon>
        <taxon>rosids</taxon>
        <taxon>malvids</taxon>
        <taxon>Malvales</taxon>
        <taxon>Dipterocarpaceae</taxon>
        <taxon>Rubroshorea</taxon>
    </lineage>
</organism>
<dbReference type="GO" id="GO:0003723">
    <property type="term" value="F:RNA binding"/>
    <property type="evidence" value="ECO:0007669"/>
    <property type="project" value="InterPro"/>
</dbReference>
<dbReference type="FunFam" id="1.25.40.10:FF:001180">
    <property type="entry name" value="Pentatricopeptide repeat-containing protein At2g03380, mitochondrial"/>
    <property type="match status" value="1"/>
</dbReference>
<dbReference type="Pfam" id="PF20431">
    <property type="entry name" value="E_motif"/>
    <property type="match status" value="1"/>
</dbReference>
<dbReference type="Pfam" id="PF01535">
    <property type="entry name" value="PPR"/>
    <property type="match status" value="10"/>
</dbReference>
<dbReference type="EMBL" id="BPVZ01000014">
    <property type="protein sequence ID" value="GKU99639.1"/>
    <property type="molecule type" value="Genomic_DNA"/>
</dbReference>
<dbReference type="InterPro" id="IPR011990">
    <property type="entry name" value="TPR-like_helical_dom_sf"/>
</dbReference>
<dbReference type="AlphaFoldDB" id="A0AAV5IL85"/>
<dbReference type="GO" id="GO:0009451">
    <property type="term" value="P:RNA modification"/>
    <property type="evidence" value="ECO:0007669"/>
    <property type="project" value="InterPro"/>
</dbReference>
<evidence type="ECO:0008006" key="6">
    <source>
        <dbReference type="Google" id="ProtNLM"/>
    </source>
</evidence>
<gene>
    <name evidence="4" type="ORF">SLEP1_g12454</name>
</gene>
<comment type="caution">
    <text evidence="4">The sequence shown here is derived from an EMBL/GenBank/DDBJ whole genome shotgun (WGS) entry which is preliminary data.</text>
</comment>
<dbReference type="PANTHER" id="PTHR47926">
    <property type="entry name" value="PENTATRICOPEPTIDE REPEAT-CONTAINING PROTEIN"/>
    <property type="match status" value="1"/>
</dbReference>
<keyword evidence="1" id="KW-0677">Repeat</keyword>
<reference evidence="4 5" key="1">
    <citation type="journal article" date="2021" name="Commun. Biol.">
        <title>The genome of Shorea leprosula (Dipterocarpaceae) highlights the ecological relevance of drought in aseasonal tropical rainforests.</title>
        <authorList>
            <person name="Ng K.K.S."/>
            <person name="Kobayashi M.J."/>
            <person name="Fawcett J.A."/>
            <person name="Hatakeyama M."/>
            <person name="Paape T."/>
            <person name="Ng C.H."/>
            <person name="Ang C.C."/>
            <person name="Tnah L.H."/>
            <person name="Lee C.T."/>
            <person name="Nishiyama T."/>
            <person name="Sese J."/>
            <person name="O'Brien M.J."/>
            <person name="Copetti D."/>
            <person name="Mohd Noor M.I."/>
            <person name="Ong R.C."/>
            <person name="Putra M."/>
            <person name="Sireger I.Z."/>
            <person name="Indrioko S."/>
            <person name="Kosugi Y."/>
            <person name="Izuno A."/>
            <person name="Isagi Y."/>
            <person name="Lee S.L."/>
            <person name="Shimizu K.K."/>
        </authorList>
    </citation>
    <scope>NUCLEOTIDE SEQUENCE [LARGE SCALE GENOMIC DNA]</scope>
    <source>
        <strain evidence="4">214</strain>
    </source>
</reference>
<protein>
    <recommendedName>
        <fullName evidence="6">Pentatricopeptide repeat-containing protein</fullName>
    </recommendedName>
</protein>
<comment type="similarity">
    <text evidence="2">Belongs to the PPR family. PCMP-E subfamily.</text>
</comment>
<dbReference type="FunFam" id="1.25.40.10:FF:000212">
    <property type="entry name" value="Pentatricopeptide repeat-containing protein At2g03380, mitochondrial"/>
    <property type="match status" value="1"/>
</dbReference>